<organism evidence="2 3">
    <name type="scientific">Salegentibacter chungangensis</name>
    <dbReference type="NCBI Taxonomy" id="1335724"/>
    <lineage>
        <taxon>Bacteria</taxon>
        <taxon>Pseudomonadati</taxon>
        <taxon>Bacteroidota</taxon>
        <taxon>Flavobacteriia</taxon>
        <taxon>Flavobacteriales</taxon>
        <taxon>Flavobacteriaceae</taxon>
        <taxon>Salegentibacter</taxon>
    </lineage>
</organism>
<protein>
    <submittedName>
        <fullName evidence="2">Uncharacterized protein</fullName>
    </submittedName>
</protein>
<keyword evidence="1" id="KW-0812">Transmembrane</keyword>
<sequence>MTKVSLHTISVIMAFIVLFSTLSFTVDKHFCGTSLVGHSVFSSAKKCKSEMISCGVKGSFHMAMGKDSCCSNKKENIQGQDELKTSSFSFVLVKPNYLIPLSFILPGLIGELPLKVIPSSYYKPPLLVADIQVIDQVFLI</sequence>
<evidence type="ECO:0000313" key="2">
    <source>
        <dbReference type="EMBL" id="MFD1095095.1"/>
    </source>
</evidence>
<proteinExistence type="predicted"/>
<dbReference type="EMBL" id="JBHTLI010000001">
    <property type="protein sequence ID" value="MFD1095095.1"/>
    <property type="molecule type" value="Genomic_DNA"/>
</dbReference>
<dbReference type="NCBIfam" id="NF047658">
    <property type="entry name" value="HYC_CC_PP"/>
    <property type="match status" value="1"/>
</dbReference>
<dbReference type="InterPro" id="IPR058512">
    <property type="entry name" value="DUF8199"/>
</dbReference>
<keyword evidence="1" id="KW-0472">Membrane</keyword>
<feature type="transmembrane region" description="Helical" evidence="1">
    <location>
        <begin position="6"/>
        <end position="26"/>
    </location>
</feature>
<name>A0ABW3NPY7_9FLAO</name>
<dbReference type="InterPro" id="IPR058060">
    <property type="entry name" value="HYC_CC_PP"/>
</dbReference>
<gene>
    <name evidence="2" type="ORF">ACFQ3Q_04985</name>
</gene>
<dbReference type="Pfam" id="PF26622">
    <property type="entry name" value="DUF8199"/>
    <property type="match status" value="1"/>
</dbReference>
<dbReference type="Proteomes" id="UP001597131">
    <property type="component" value="Unassembled WGS sequence"/>
</dbReference>
<comment type="caution">
    <text evidence="2">The sequence shown here is derived from an EMBL/GenBank/DDBJ whole genome shotgun (WGS) entry which is preliminary data.</text>
</comment>
<accession>A0ABW3NPY7</accession>
<reference evidence="3" key="1">
    <citation type="journal article" date="2019" name="Int. J. Syst. Evol. Microbiol.">
        <title>The Global Catalogue of Microorganisms (GCM) 10K type strain sequencing project: providing services to taxonomists for standard genome sequencing and annotation.</title>
        <authorList>
            <consortium name="The Broad Institute Genomics Platform"/>
            <consortium name="The Broad Institute Genome Sequencing Center for Infectious Disease"/>
            <person name="Wu L."/>
            <person name="Ma J."/>
        </authorList>
    </citation>
    <scope>NUCLEOTIDE SEQUENCE [LARGE SCALE GENOMIC DNA]</scope>
    <source>
        <strain evidence="3">CCUG 64793</strain>
    </source>
</reference>
<keyword evidence="3" id="KW-1185">Reference proteome</keyword>
<evidence type="ECO:0000313" key="3">
    <source>
        <dbReference type="Proteomes" id="UP001597131"/>
    </source>
</evidence>
<keyword evidence="1" id="KW-1133">Transmembrane helix</keyword>
<evidence type="ECO:0000256" key="1">
    <source>
        <dbReference type="SAM" id="Phobius"/>
    </source>
</evidence>
<dbReference type="RefSeq" id="WP_380743536.1">
    <property type="nucleotide sequence ID" value="NZ_JBHTLI010000001.1"/>
</dbReference>